<dbReference type="STRING" id="765913.ThidrDRAFT_4324"/>
<reference evidence="1 2" key="1">
    <citation type="submission" date="2011-06" db="EMBL/GenBank/DDBJ databases">
        <title>The draft genome of Thiorhodococcus drewsii AZ1.</title>
        <authorList>
            <consortium name="US DOE Joint Genome Institute (JGI-PGF)"/>
            <person name="Lucas S."/>
            <person name="Han J."/>
            <person name="Lapidus A."/>
            <person name="Cheng J.-F."/>
            <person name="Goodwin L."/>
            <person name="Pitluck S."/>
            <person name="Peters L."/>
            <person name="Land M.L."/>
            <person name="Hauser L."/>
            <person name="Vogl K."/>
            <person name="Liu Z."/>
            <person name="Imhoff J."/>
            <person name="Thiel V."/>
            <person name="Frigaard N.-U."/>
            <person name="Bryant D.A."/>
            <person name="Woyke T.J."/>
        </authorList>
    </citation>
    <scope>NUCLEOTIDE SEQUENCE [LARGE SCALE GENOMIC DNA]</scope>
    <source>
        <strain evidence="1 2">AZ1</strain>
    </source>
</reference>
<organism evidence="1 2">
    <name type="scientific">Thiorhodococcus drewsii AZ1</name>
    <dbReference type="NCBI Taxonomy" id="765913"/>
    <lineage>
        <taxon>Bacteria</taxon>
        <taxon>Pseudomonadati</taxon>
        <taxon>Pseudomonadota</taxon>
        <taxon>Gammaproteobacteria</taxon>
        <taxon>Chromatiales</taxon>
        <taxon>Chromatiaceae</taxon>
        <taxon>Thiorhodococcus</taxon>
    </lineage>
</organism>
<dbReference type="Proteomes" id="UP000004200">
    <property type="component" value="Unassembled WGS sequence"/>
</dbReference>
<gene>
    <name evidence="1" type="ORF">ThidrDRAFT_4324</name>
</gene>
<protein>
    <submittedName>
        <fullName evidence="1">Uncharacterized protein</fullName>
    </submittedName>
</protein>
<proteinExistence type="predicted"/>
<dbReference type="EMBL" id="AFWT01000055">
    <property type="protein sequence ID" value="EGV27859.1"/>
    <property type="molecule type" value="Genomic_DNA"/>
</dbReference>
<name>G2E7R1_9GAMM</name>
<evidence type="ECO:0000313" key="2">
    <source>
        <dbReference type="Proteomes" id="UP000004200"/>
    </source>
</evidence>
<keyword evidence="2" id="KW-1185">Reference proteome</keyword>
<accession>G2E7R1</accession>
<sequence>MHKLVTFIRNTANRYPRVAWFLADIVRRSPRLNQYLAKTYGVRILPRPTEGDQPQGYRFGLVSSPDGLPADGRAILKQLVR</sequence>
<dbReference type="AlphaFoldDB" id="G2E7R1"/>
<dbReference type="RefSeq" id="WP_007043037.1">
    <property type="nucleotide sequence ID" value="NZ_AFWT01000055.1"/>
</dbReference>
<comment type="caution">
    <text evidence="1">The sequence shown here is derived from an EMBL/GenBank/DDBJ whole genome shotgun (WGS) entry which is preliminary data.</text>
</comment>
<evidence type="ECO:0000313" key="1">
    <source>
        <dbReference type="EMBL" id="EGV27859.1"/>
    </source>
</evidence>